<reference evidence="10" key="1">
    <citation type="journal article" date="2011" name="Genome Res.">
        <title>Phylogeny-wide analysis of social amoeba genomes highlights ancient origins for complex intercellular communication.</title>
        <authorList>
            <person name="Heidel A.J."/>
            <person name="Lawal H.M."/>
            <person name="Felder M."/>
            <person name="Schilde C."/>
            <person name="Helps N.R."/>
            <person name="Tunggal B."/>
            <person name="Rivero F."/>
            <person name="John U."/>
            <person name="Schleicher M."/>
            <person name="Eichinger L."/>
            <person name="Platzer M."/>
            <person name="Noegel A.A."/>
            <person name="Schaap P."/>
            <person name="Gloeckner G."/>
        </authorList>
    </citation>
    <scope>NUCLEOTIDE SEQUENCE [LARGE SCALE GENOMIC DNA]</scope>
    <source>
        <strain evidence="10">SH3</strain>
    </source>
</reference>
<feature type="transmembrane region" description="Helical" evidence="7">
    <location>
        <begin position="112"/>
        <end position="133"/>
    </location>
</feature>
<name>F4PY06_CACFS</name>
<dbReference type="GO" id="GO:0008488">
    <property type="term" value="F:gamma-glutamyl carboxylase activity"/>
    <property type="evidence" value="ECO:0007669"/>
    <property type="project" value="InterPro"/>
</dbReference>
<gene>
    <name evidence="9" type="ORF">DFA_00244</name>
</gene>
<keyword evidence="3 7" id="KW-1133">Transmembrane helix</keyword>
<proteinExistence type="predicted"/>
<dbReference type="PANTHER" id="PTHR12639:SF7">
    <property type="entry name" value="HTTM DOMAIN-CONTAINING PROTEIN"/>
    <property type="match status" value="1"/>
</dbReference>
<dbReference type="SUPFAM" id="SSF48452">
    <property type="entry name" value="TPR-like"/>
    <property type="match status" value="1"/>
</dbReference>
<dbReference type="AlphaFoldDB" id="F4PY06"/>
<dbReference type="OMA" id="DNYQHHY"/>
<accession>F4PY06</accession>
<dbReference type="GO" id="GO:0019842">
    <property type="term" value="F:vitamin binding"/>
    <property type="evidence" value="ECO:0007669"/>
    <property type="project" value="TreeGrafter"/>
</dbReference>
<evidence type="ECO:0000256" key="1">
    <source>
        <dbReference type="ARBA" id="ARBA00004127"/>
    </source>
</evidence>
<protein>
    <recommendedName>
        <fullName evidence="8">HTTM-like domain-containing protein</fullName>
    </recommendedName>
</protein>
<sequence>MKSILNNRIIISIFVIAFLVIQSYPPTRYYYNKHQQQQQQQQSPSLTQEEEDTIDSISLESLLATDDERFVWRMFSPTAIETKCRVNYYYQNDLSKNIHYIQRHGPIYWNQVGVSTLVLFRFLFFSLMAIDFWNELPRAANYWRGISEFNVPHFTSSSSSTLLYLTNHLPLINDTTFIICAITALFLSVRCAFGFVCTTRFECLFIATIKAWMVLSSQTDNYQHHYLLVLVLFILSTLSFNFNNDKEKNNIIQCPWQIRLLFIQLSIVYFWTSVAKLNESWIDGSVLPRMVGPEFKETLASVLGTISPILADNSMAILSVSTLVAELFLVFALHIPFLYPIVSFTGISMHVLMGSSGLRIGTFSYFMTLFYVFTLPRQFSDLLVGFGLKVYNTIIQLVNLVSIPRNIVSSLFITIGSVGLIYQFIPDPYTNLFISSLVVVIVYSFITSLPLFNNNSEKSYYSSTLFTQCIFTFMTILFILYLSISTPHLRKIYQEKGSIAFSASNYQLAIDNYLIAERLGDREIKGGIGRLVAMDGNEEFEFVGDLGLFLEHFNRWNEAHNLYTKYAQQYPSQLKFQAGLIRYYNQHGQTKELCATIPTVIELAQNELSQQCHSVACSRSKGHAKYVLQIAQSLANNNKCHN</sequence>
<feature type="transmembrane region" description="Helical" evidence="7">
    <location>
        <begin position="201"/>
        <end position="219"/>
    </location>
</feature>
<dbReference type="InterPro" id="IPR011990">
    <property type="entry name" value="TPR-like_helical_dom_sf"/>
</dbReference>
<keyword evidence="6" id="KW-0456">Lyase</keyword>
<evidence type="ECO:0000256" key="5">
    <source>
        <dbReference type="ARBA" id="ARBA00023157"/>
    </source>
</evidence>
<dbReference type="GeneID" id="14871491"/>
<evidence type="ECO:0000256" key="6">
    <source>
        <dbReference type="ARBA" id="ARBA00023239"/>
    </source>
</evidence>
<dbReference type="Pfam" id="PF05090">
    <property type="entry name" value="HTTM"/>
    <property type="match status" value="1"/>
</dbReference>
<feature type="transmembrane region" description="Helical" evidence="7">
    <location>
        <begin position="6"/>
        <end position="24"/>
    </location>
</feature>
<keyword evidence="4 7" id="KW-0472">Membrane</keyword>
<feature type="transmembrane region" description="Helical" evidence="7">
    <location>
        <begin position="432"/>
        <end position="453"/>
    </location>
</feature>
<feature type="transmembrane region" description="Helical" evidence="7">
    <location>
        <begin position="316"/>
        <end position="339"/>
    </location>
</feature>
<evidence type="ECO:0000313" key="9">
    <source>
        <dbReference type="EMBL" id="EGG19666.1"/>
    </source>
</evidence>
<feature type="transmembrane region" description="Helical" evidence="7">
    <location>
        <begin position="225"/>
        <end position="242"/>
    </location>
</feature>
<dbReference type="InterPro" id="IPR011020">
    <property type="entry name" value="HTTM-like"/>
</dbReference>
<feature type="transmembrane region" description="Helical" evidence="7">
    <location>
        <begin position="465"/>
        <end position="484"/>
    </location>
</feature>
<dbReference type="PANTHER" id="PTHR12639">
    <property type="entry name" value="VITAMIN K-DEPENDENT GAMMA-CARBOXYLASE"/>
    <property type="match status" value="1"/>
</dbReference>
<dbReference type="GO" id="GO:0012505">
    <property type="term" value="C:endomembrane system"/>
    <property type="evidence" value="ECO:0007669"/>
    <property type="project" value="UniProtKB-SubCell"/>
</dbReference>
<dbReference type="RefSeq" id="XP_004357960.1">
    <property type="nucleotide sequence ID" value="XM_004357903.1"/>
</dbReference>
<feature type="transmembrane region" description="Helical" evidence="7">
    <location>
        <begin position="407"/>
        <end position="425"/>
    </location>
</feature>
<keyword evidence="5" id="KW-1015">Disulfide bond</keyword>
<organism evidence="9 10">
    <name type="scientific">Cavenderia fasciculata</name>
    <name type="common">Slime mold</name>
    <name type="synonym">Dictyostelium fasciculatum</name>
    <dbReference type="NCBI Taxonomy" id="261658"/>
    <lineage>
        <taxon>Eukaryota</taxon>
        <taxon>Amoebozoa</taxon>
        <taxon>Evosea</taxon>
        <taxon>Eumycetozoa</taxon>
        <taxon>Dictyostelia</taxon>
        <taxon>Acytosteliales</taxon>
        <taxon>Cavenderiaceae</taxon>
        <taxon>Cavenderia</taxon>
    </lineage>
</organism>
<evidence type="ECO:0000256" key="4">
    <source>
        <dbReference type="ARBA" id="ARBA00023136"/>
    </source>
</evidence>
<keyword evidence="2 7" id="KW-0812">Transmembrane</keyword>
<dbReference type="SMART" id="SM00752">
    <property type="entry name" value="HTTM"/>
    <property type="match status" value="1"/>
</dbReference>
<dbReference type="InterPro" id="IPR007782">
    <property type="entry name" value="VKG_COase"/>
</dbReference>
<dbReference type="OrthoDB" id="20471at2759"/>
<evidence type="ECO:0000256" key="7">
    <source>
        <dbReference type="SAM" id="Phobius"/>
    </source>
</evidence>
<feature type="transmembrane region" description="Helical" evidence="7">
    <location>
        <begin position="171"/>
        <end position="189"/>
    </location>
</feature>
<feature type="domain" description="HTTM-like" evidence="8">
    <location>
        <begin position="109"/>
        <end position="379"/>
    </location>
</feature>
<comment type="subcellular location">
    <subcellularLocation>
        <location evidence="1">Endomembrane system</location>
        <topology evidence="1">Multi-pass membrane protein</topology>
    </subcellularLocation>
</comment>
<evidence type="ECO:0000259" key="8">
    <source>
        <dbReference type="SMART" id="SM00752"/>
    </source>
</evidence>
<dbReference type="KEGG" id="dfa:DFA_00244"/>
<evidence type="ECO:0000256" key="2">
    <source>
        <dbReference type="ARBA" id="ARBA00022692"/>
    </source>
</evidence>
<dbReference type="InterPro" id="IPR053934">
    <property type="entry name" value="HTTM_dom"/>
</dbReference>
<dbReference type="EMBL" id="GL883014">
    <property type="protein sequence ID" value="EGG19666.1"/>
    <property type="molecule type" value="Genomic_DNA"/>
</dbReference>
<keyword evidence="10" id="KW-1185">Reference proteome</keyword>
<dbReference type="Proteomes" id="UP000007797">
    <property type="component" value="Unassembled WGS sequence"/>
</dbReference>
<evidence type="ECO:0000313" key="10">
    <source>
        <dbReference type="Proteomes" id="UP000007797"/>
    </source>
</evidence>
<evidence type="ECO:0000256" key="3">
    <source>
        <dbReference type="ARBA" id="ARBA00022989"/>
    </source>
</evidence>
<feature type="transmembrane region" description="Helical" evidence="7">
    <location>
        <begin position="351"/>
        <end position="373"/>
    </location>
</feature>